<accession>A0ABP9L5H4</accession>
<dbReference type="InterPro" id="IPR051599">
    <property type="entry name" value="Cell_Envelope_Assoc"/>
</dbReference>
<gene>
    <name evidence="3" type="ORF">GCM10023209_12060</name>
</gene>
<feature type="domain" description="DUF218" evidence="2">
    <location>
        <begin position="44"/>
        <end position="172"/>
    </location>
</feature>
<keyword evidence="1" id="KW-0472">Membrane</keyword>
<evidence type="ECO:0000313" key="4">
    <source>
        <dbReference type="Proteomes" id="UP001499910"/>
    </source>
</evidence>
<evidence type="ECO:0000256" key="1">
    <source>
        <dbReference type="SAM" id="Phobius"/>
    </source>
</evidence>
<comment type="caution">
    <text evidence="3">The sequence shown here is derived from an EMBL/GenBank/DDBJ whole genome shotgun (WGS) entry which is preliminary data.</text>
</comment>
<dbReference type="PANTHER" id="PTHR30336:SF20">
    <property type="entry name" value="DUF218 DOMAIN-CONTAINING PROTEIN"/>
    <property type="match status" value="1"/>
</dbReference>
<dbReference type="InterPro" id="IPR014729">
    <property type="entry name" value="Rossmann-like_a/b/a_fold"/>
</dbReference>
<keyword evidence="4" id="KW-1185">Reference proteome</keyword>
<keyword evidence="1" id="KW-1133">Transmembrane helix</keyword>
<dbReference type="Gene3D" id="3.40.50.620">
    <property type="entry name" value="HUPs"/>
    <property type="match status" value="1"/>
</dbReference>
<organism evidence="3 4">
    <name type="scientific">[Roseibacterium] beibuensis</name>
    <dbReference type="NCBI Taxonomy" id="1193142"/>
    <lineage>
        <taxon>Bacteria</taxon>
        <taxon>Pseudomonadati</taxon>
        <taxon>Pseudomonadota</taxon>
        <taxon>Alphaproteobacteria</taxon>
        <taxon>Rhodobacterales</taxon>
        <taxon>Roseobacteraceae</taxon>
        <taxon>Roseicyclus</taxon>
    </lineage>
</organism>
<sequence length="210" mass="22596">MRGRGIRRAGRTLRAVLLVWAATFAAVCLWTVFWPDQGLSAEGDAILCLSSGVQEDGTADSGSRIRAETCAELYRAGAAPLVVFSGGGFPVTAADAMAEVAALPADVVRIEPQAASTLQNIYYASDLIAEGSHVLLVTEAYHLPRSWASARVMGMDNVTLVPAARLQNEPRLWSLTRESLAIWFNLARFAAYGLGGWLGMPDETRIAWLT</sequence>
<dbReference type="CDD" id="cd06259">
    <property type="entry name" value="YdcF-like"/>
    <property type="match status" value="1"/>
</dbReference>
<dbReference type="EMBL" id="BAABHW010000001">
    <property type="protein sequence ID" value="GAA5069867.1"/>
    <property type="molecule type" value="Genomic_DNA"/>
</dbReference>
<proteinExistence type="predicted"/>
<dbReference type="InterPro" id="IPR003848">
    <property type="entry name" value="DUF218"/>
</dbReference>
<keyword evidence="1" id="KW-0812">Transmembrane</keyword>
<evidence type="ECO:0000313" key="3">
    <source>
        <dbReference type="EMBL" id="GAA5069867.1"/>
    </source>
</evidence>
<feature type="transmembrane region" description="Helical" evidence="1">
    <location>
        <begin position="12"/>
        <end position="34"/>
    </location>
</feature>
<evidence type="ECO:0000259" key="2">
    <source>
        <dbReference type="Pfam" id="PF02698"/>
    </source>
</evidence>
<name>A0ABP9L5H4_9RHOB</name>
<reference evidence="4" key="1">
    <citation type="journal article" date="2019" name="Int. J. Syst. Evol. Microbiol.">
        <title>The Global Catalogue of Microorganisms (GCM) 10K type strain sequencing project: providing services to taxonomists for standard genome sequencing and annotation.</title>
        <authorList>
            <consortium name="The Broad Institute Genomics Platform"/>
            <consortium name="The Broad Institute Genome Sequencing Center for Infectious Disease"/>
            <person name="Wu L."/>
            <person name="Ma J."/>
        </authorList>
    </citation>
    <scope>NUCLEOTIDE SEQUENCE [LARGE SCALE GENOMIC DNA]</scope>
    <source>
        <strain evidence="4">JCM 18015</strain>
    </source>
</reference>
<dbReference type="PANTHER" id="PTHR30336">
    <property type="entry name" value="INNER MEMBRANE PROTEIN, PROBABLE PERMEASE"/>
    <property type="match status" value="1"/>
</dbReference>
<dbReference type="Proteomes" id="UP001499910">
    <property type="component" value="Unassembled WGS sequence"/>
</dbReference>
<protein>
    <recommendedName>
        <fullName evidence="2">DUF218 domain-containing protein</fullName>
    </recommendedName>
</protein>
<dbReference type="RefSeq" id="WP_259546116.1">
    <property type="nucleotide sequence ID" value="NZ_BAABHW010000001.1"/>
</dbReference>
<dbReference type="Pfam" id="PF02698">
    <property type="entry name" value="DUF218"/>
    <property type="match status" value="1"/>
</dbReference>